<dbReference type="SUPFAM" id="SSF51126">
    <property type="entry name" value="Pectin lyase-like"/>
    <property type="match status" value="1"/>
</dbReference>
<evidence type="ECO:0000313" key="6">
    <source>
        <dbReference type="EMBL" id="AWO01979.1"/>
    </source>
</evidence>
<dbReference type="Pfam" id="PF00295">
    <property type="entry name" value="Glyco_hydro_28"/>
    <property type="match status" value="1"/>
</dbReference>
<dbReference type="Gene3D" id="2.160.20.10">
    <property type="entry name" value="Single-stranded right-handed beta-helix, Pectin lyase-like"/>
    <property type="match status" value="1"/>
</dbReference>
<dbReference type="Proteomes" id="UP000246099">
    <property type="component" value="Chromosome"/>
</dbReference>
<evidence type="ECO:0000256" key="1">
    <source>
        <dbReference type="ARBA" id="ARBA00008834"/>
    </source>
</evidence>
<protein>
    <submittedName>
        <fullName evidence="6">Glycoside hydrolase</fullName>
    </submittedName>
</protein>
<keyword evidence="2 4" id="KW-0378">Hydrolase</keyword>
<feature type="signal peptide" evidence="5">
    <location>
        <begin position="1"/>
        <end position="21"/>
    </location>
</feature>
<evidence type="ECO:0000313" key="7">
    <source>
        <dbReference type="Proteomes" id="UP000246099"/>
    </source>
</evidence>
<keyword evidence="3 4" id="KW-0326">Glycosidase</keyword>
<feature type="chain" id="PRO_5046691330" evidence="5">
    <location>
        <begin position="22"/>
        <end position="493"/>
    </location>
</feature>
<keyword evidence="5" id="KW-0732">Signal</keyword>
<evidence type="ECO:0000256" key="2">
    <source>
        <dbReference type="ARBA" id="ARBA00022801"/>
    </source>
</evidence>
<sequence length="493" mass="54449">MHIKRLLIVLAFLLPFSKLQAKDYPASLFGIFSDGVTLNTRSIQYAIDYIHNNGGGRLVFHVGRYLTGSIHLKSNVSIQLQEGAGLIGSLNPWDYDRKIFTALIFAYDQENIAITGQGFIDGRGRYIARNIVDMIHKGLIKDGFRYDRPEAESRPMLINFRGCSNVLVRGVTLKNSSSWVQTYDQCKTVHLDSITVDSKAYWNNDGIDIVDCEDVKITNSYIDADDDGICLKSHDAAKACKNVLIENCTVRSSANGIKFGTASLGGFGNIRIRNIRVFDTYRSAIALLAVDGGYLEDMEVDGLQAYNTGNAIFLRIGERVAGKKARLENIRIANLYAEIPATKPDAGYEYEGPIEDMPRNISPAAIVGMPDALISNVTLKNITISYPGGGNPLLAKVALDTISRIPDRATAYPEFSMFRELPAWGFFIRHAKNIQVDGLTLTCAKKDFRPALVIDNVHTSKMTGITVKEPEKKDIYHASRSTGVNINGQPVKP</sequence>
<comment type="similarity">
    <text evidence="1 4">Belongs to the glycosyl hydrolase 28 family.</text>
</comment>
<dbReference type="InterPro" id="IPR051801">
    <property type="entry name" value="GH28_Enzymes"/>
</dbReference>
<dbReference type="InterPro" id="IPR006626">
    <property type="entry name" value="PbH1"/>
</dbReference>
<reference evidence="6 7" key="1">
    <citation type="submission" date="2018-05" db="EMBL/GenBank/DDBJ databases">
        <title>Chitinophaga sp. nov., isolated from rhizosphere soil of Alhagi.</title>
        <authorList>
            <person name="Liu Y."/>
        </authorList>
    </citation>
    <scope>NUCLEOTIDE SEQUENCE [LARGE SCALE GENOMIC DNA]</scope>
    <source>
        <strain evidence="6 7">T22</strain>
    </source>
</reference>
<evidence type="ECO:0000256" key="3">
    <source>
        <dbReference type="ARBA" id="ARBA00023295"/>
    </source>
</evidence>
<organism evidence="6 7">
    <name type="scientific">Chitinophaga alhagiae</name>
    <dbReference type="NCBI Taxonomy" id="2203219"/>
    <lineage>
        <taxon>Bacteria</taxon>
        <taxon>Pseudomonadati</taxon>
        <taxon>Bacteroidota</taxon>
        <taxon>Chitinophagia</taxon>
        <taxon>Chitinophagales</taxon>
        <taxon>Chitinophagaceae</taxon>
        <taxon>Chitinophaga</taxon>
    </lineage>
</organism>
<accession>A0ABM6WD64</accession>
<proteinExistence type="inferred from homology"/>
<evidence type="ECO:0000256" key="4">
    <source>
        <dbReference type="RuleBase" id="RU361169"/>
    </source>
</evidence>
<keyword evidence="7" id="KW-1185">Reference proteome</keyword>
<dbReference type="InterPro" id="IPR000743">
    <property type="entry name" value="Glyco_hydro_28"/>
</dbReference>
<dbReference type="GO" id="GO:0016787">
    <property type="term" value="F:hydrolase activity"/>
    <property type="evidence" value="ECO:0007669"/>
    <property type="project" value="UniProtKB-KW"/>
</dbReference>
<gene>
    <name evidence="6" type="ORF">DLD77_09855</name>
</gene>
<dbReference type="InterPro" id="IPR012334">
    <property type="entry name" value="Pectin_lyas_fold"/>
</dbReference>
<evidence type="ECO:0000256" key="5">
    <source>
        <dbReference type="SAM" id="SignalP"/>
    </source>
</evidence>
<name>A0ABM6WD64_9BACT</name>
<dbReference type="EMBL" id="CP029600">
    <property type="protein sequence ID" value="AWO01979.1"/>
    <property type="molecule type" value="Genomic_DNA"/>
</dbReference>
<dbReference type="PANTHER" id="PTHR31339:SF9">
    <property type="entry name" value="PLASMIN AND FIBRONECTIN-BINDING PROTEIN A"/>
    <property type="match status" value="1"/>
</dbReference>
<dbReference type="PANTHER" id="PTHR31339">
    <property type="entry name" value="PECTIN LYASE-RELATED"/>
    <property type="match status" value="1"/>
</dbReference>
<dbReference type="InterPro" id="IPR011050">
    <property type="entry name" value="Pectin_lyase_fold/virulence"/>
</dbReference>
<dbReference type="SMART" id="SM00710">
    <property type="entry name" value="PbH1"/>
    <property type="match status" value="5"/>
</dbReference>
<dbReference type="RefSeq" id="WP_119078186.1">
    <property type="nucleotide sequence ID" value="NZ_CP029600.1"/>
</dbReference>